<accession>A0A7C8NXW5</accession>
<evidence type="ECO:0000313" key="2">
    <source>
        <dbReference type="EMBL" id="KAF3139809.1"/>
    </source>
</evidence>
<dbReference type="Proteomes" id="UP000475325">
    <property type="component" value="Unassembled WGS sequence"/>
</dbReference>
<evidence type="ECO:0000313" key="3">
    <source>
        <dbReference type="Proteomes" id="UP000475325"/>
    </source>
</evidence>
<name>A0A7C8NXW5_ORBOL</name>
<sequence>MTEATLFSHCSRRKYAVQLAVDTPESTNNDAKTHGQKWACRGILRIGVRPALSSLSQLELELWFFLIAASGISTSRFLPETGSMNRA</sequence>
<evidence type="ECO:0000313" key="1">
    <source>
        <dbReference type="EMBL" id="KAF3084698.1"/>
    </source>
</evidence>
<reference evidence="3 4" key="1">
    <citation type="submission" date="2019-06" db="EMBL/GenBank/DDBJ databases">
        <authorList>
            <person name="Palmer J.M."/>
        </authorList>
    </citation>
    <scope>NUCLEOTIDE SEQUENCE [LARGE SCALE GENOMIC DNA]</scope>
    <source>
        <strain evidence="1 3">TWF102</strain>
        <strain evidence="2 4">TWF703</strain>
    </source>
</reference>
<dbReference type="Proteomes" id="UP000480548">
    <property type="component" value="Unassembled WGS sequence"/>
</dbReference>
<protein>
    <submittedName>
        <fullName evidence="2">Uncharacterized protein</fullName>
    </submittedName>
</protein>
<dbReference type="EMBL" id="WIQW01000096">
    <property type="protein sequence ID" value="KAF3084698.1"/>
    <property type="molecule type" value="Genomic_DNA"/>
</dbReference>
<dbReference type="AlphaFoldDB" id="A0A7C8NXW5"/>
<gene>
    <name evidence="1" type="ORF">TWF102_011856</name>
    <name evidence="2" type="ORF">TWF703_003387</name>
</gene>
<evidence type="ECO:0000313" key="4">
    <source>
        <dbReference type="Proteomes" id="UP000480548"/>
    </source>
</evidence>
<comment type="caution">
    <text evidence="2">The sequence shown here is derived from an EMBL/GenBank/DDBJ whole genome shotgun (WGS) entry which is preliminary data.</text>
</comment>
<organism evidence="2 4">
    <name type="scientific">Orbilia oligospora</name>
    <name type="common">Nematode-trapping fungus</name>
    <name type="synonym">Arthrobotrys oligospora</name>
    <dbReference type="NCBI Taxonomy" id="2813651"/>
    <lineage>
        <taxon>Eukaryota</taxon>
        <taxon>Fungi</taxon>
        <taxon>Dikarya</taxon>
        <taxon>Ascomycota</taxon>
        <taxon>Pezizomycotina</taxon>
        <taxon>Orbiliomycetes</taxon>
        <taxon>Orbiliales</taxon>
        <taxon>Orbiliaceae</taxon>
        <taxon>Orbilia</taxon>
    </lineage>
</organism>
<proteinExistence type="predicted"/>
<dbReference type="EMBL" id="WIQZ01000018">
    <property type="protein sequence ID" value="KAF3139809.1"/>
    <property type="molecule type" value="Genomic_DNA"/>
</dbReference>